<evidence type="ECO:0000256" key="3">
    <source>
        <dbReference type="ARBA" id="ARBA00022553"/>
    </source>
</evidence>
<dbReference type="PANTHER" id="PTHR43065:SF46">
    <property type="entry name" value="C4-DICARBOXYLATE TRANSPORT SENSOR PROTEIN DCTB"/>
    <property type="match status" value="1"/>
</dbReference>
<dbReference type="InterPro" id="IPR000014">
    <property type="entry name" value="PAS"/>
</dbReference>
<dbReference type="SUPFAM" id="SSF47384">
    <property type="entry name" value="Homodimeric domain of signal transducing histidine kinase"/>
    <property type="match status" value="1"/>
</dbReference>
<dbReference type="InterPro" id="IPR035965">
    <property type="entry name" value="PAS-like_dom_sf"/>
</dbReference>
<keyword evidence="3" id="KW-0597">Phosphoprotein</keyword>
<sequence>MEFPIADMDLSKISPPITFGHIVDQYLFAIILLLIIFSGLAFFILLLKKRLSSLESRSTLLEAVMNSIPDAVFLSDNNASIFSSNRAAQSLFDYDEKETIGMDLLRLSTDDLSTTDSELKIFIFQKNNGESFPGEKLTCEIQSEQGNYLGQLTLIRDVSIRLHQQEMQSQLQKMSELGKLVKGFSHELNNVLGVISGYVQLSLATLGMKSPEANLNNILKATMRSKNLIGQISAFIPTSSDEQNPLDLCSQVKQGVFLSGASDHKNITTTFVEDDSQHRVLGSPTQLQQLVCNLVENSCWNLQESGGTINIEINHHQVTKPHRLSHGLLTAGNYSVLSITDNGSGIADEHIAKVFEPFYTTKQKGEGPGLGLSIAYNHILAHGACLNLATESGSGTTFSIYFNALENNLAVNAQ</sequence>
<dbReference type="CDD" id="cd00130">
    <property type="entry name" value="PAS"/>
    <property type="match status" value="1"/>
</dbReference>
<dbReference type="Proteomes" id="UP000218172">
    <property type="component" value="Unassembled WGS sequence"/>
</dbReference>
<feature type="transmembrane region" description="Helical" evidence="9">
    <location>
        <begin position="26"/>
        <end position="47"/>
    </location>
</feature>
<dbReference type="GO" id="GO:0000155">
    <property type="term" value="F:phosphorelay sensor kinase activity"/>
    <property type="evidence" value="ECO:0007669"/>
    <property type="project" value="InterPro"/>
</dbReference>
<evidence type="ECO:0000259" key="10">
    <source>
        <dbReference type="PROSITE" id="PS50109"/>
    </source>
</evidence>
<keyword evidence="9" id="KW-0812">Transmembrane</keyword>
<evidence type="ECO:0000256" key="4">
    <source>
        <dbReference type="ARBA" id="ARBA00022679"/>
    </source>
</evidence>
<dbReference type="Gene3D" id="3.30.450.20">
    <property type="entry name" value="PAS domain"/>
    <property type="match status" value="1"/>
</dbReference>
<dbReference type="InterPro" id="IPR004358">
    <property type="entry name" value="Sig_transdc_His_kin-like_C"/>
</dbReference>
<dbReference type="InterPro" id="IPR003594">
    <property type="entry name" value="HATPase_dom"/>
</dbReference>
<dbReference type="GO" id="GO:0005524">
    <property type="term" value="F:ATP binding"/>
    <property type="evidence" value="ECO:0007669"/>
    <property type="project" value="UniProtKB-KW"/>
</dbReference>
<evidence type="ECO:0000256" key="6">
    <source>
        <dbReference type="ARBA" id="ARBA00022777"/>
    </source>
</evidence>
<reference evidence="13" key="1">
    <citation type="submission" date="2017-08" db="EMBL/GenBank/DDBJ databases">
        <title>A dynamic microbial community with high functional redundancy inhabits the cold, oxic subseafloor aquifer.</title>
        <authorList>
            <person name="Tully B.J."/>
            <person name="Wheat C.G."/>
            <person name="Glazer B.T."/>
            <person name="Huber J.A."/>
        </authorList>
    </citation>
    <scope>NUCLEOTIDE SEQUENCE [LARGE SCALE GENOMIC DNA]</scope>
</reference>
<dbReference type="PANTHER" id="PTHR43065">
    <property type="entry name" value="SENSOR HISTIDINE KINASE"/>
    <property type="match status" value="1"/>
</dbReference>
<evidence type="ECO:0000256" key="8">
    <source>
        <dbReference type="ARBA" id="ARBA00023012"/>
    </source>
</evidence>
<dbReference type="SUPFAM" id="SSF55785">
    <property type="entry name" value="PYP-like sensor domain (PAS domain)"/>
    <property type="match status" value="1"/>
</dbReference>
<keyword evidence="9" id="KW-1133">Transmembrane helix</keyword>
<gene>
    <name evidence="12" type="ORF">COC19_04220</name>
</gene>
<feature type="domain" description="PAS" evidence="11">
    <location>
        <begin position="57"/>
        <end position="105"/>
    </location>
</feature>
<keyword evidence="9" id="KW-0472">Membrane</keyword>
<organism evidence="12 13">
    <name type="scientific">SAR86 cluster bacterium</name>
    <dbReference type="NCBI Taxonomy" id="2030880"/>
    <lineage>
        <taxon>Bacteria</taxon>
        <taxon>Pseudomonadati</taxon>
        <taxon>Pseudomonadota</taxon>
        <taxon>Gammaproteobacteria</taxon>
        <taxon>SAR86 cluster</taxon>
    </lineage>
</organism>
<evidence type="ECO:0000259" key="11">
    <source>
        <dbReference type="PROSITE" id="PS50112"/>
    </source>
</evidence>
<dbReference type="InterPro" id="IPR005467">
    <property type="entry name" value="His_kinase_dom"/>
</dbReference>
<accession>A0A2A4MP12</accession>
<dbReference type="InterPro" id="IPR036097">
    <property type="entry name" value="HisK_dim/P_sf"/>
</dbReference>
<dbReference type="InterPro" id="IPR003661">
    <property type="entry name" value="HisK_dim/P_dom"/>
</dbReference>
<keyword evidence="8" id="KW-0902">Two-component regulatory system</keyword>
<comment type="catalytic activity">
    <reaction evidence="1">
        <text>ATP + protein L-histidine = ADP + protein N-phospho-L-histidine.</text>
        <dbReference type="EC" id="2.7.13.3"/>
    </reaction>
</comment>
<dbReference type="PROSITE" id="PS50112">
    <property type="entry name" value="PAS"/>
    <property type="match status" value="1"/>
</dbReference>
<evidence type="ECO:0000256" key="9">
    <source>
        <dbReference type="SAM" id="Phobius"/>
    </source>
</evidence>
<dbReference type="GO" id="GO:0006355">
    <property type="term" value="P:regulation of DNA-templated transcription"/>
    <property type="evidence" value="ECO:0007669"/>
    <property type="project" value="InterPro"/>
</dbReference>
<dbReference type="NCBIfam" id="TIGR00229">
    <property type="entry name" value="sensory_box"/>
    <property type="match status" value="1"/>
</dbReference>
<comment type="caution">
    <text evidence="12">The sequence shown here is derived from an EMBL/GenBank/DDBJ whole genome shotgun (WGS) entry which is preliminary data.</text>
</comment>
<dbReference type="PROSITE" id="PS50109">
    <property type="entry name" value="HIS_KIN"/>
    <property type="match status" value="1"/>
</dbReference>
<dbReference type="Pfam" id="PF00989">
    <property type="entry name" value="PAS"/>
    <property type="match status" value="1"/>
</dbReference>
<dbReference type="AlphaFoldDB" id="A0A2A4MP12"/>
<keyword evidence="4" id="KW-0808">Transferase</keyword>
<protein>
    <recommendedName>
        <fullName evidence="2">histidine kinase</fullName>
        <ecNumber evidence="2">2.7.13.3</ecNumber>
    </recommendedName>
</protein>
<dbReference type="SMART" id="SM00091">
    <property type="entry name" value="PAS"/>
    <property type="match status" value="1"/>
</dbReference>
<evidence type="ECO:0000256" key="2">
    <source>
        <dbReference type="ARBA" id="ARBA00012438"/>
    </source>
</evidence>
<dbReference type="EMBL" id="NVQR01000058">
    <property type="protein sequence ID" value="PCH61791.1"/>
    <property type="molecule type" value="Genomic_DNA"/>
</dbReference>
<keyword evidence="5" id="KW-0547">Nucleotide-binding</keyword>
<name>A0A2A4MP12_9GAMM</name>
<evidence type="ECO:0000256" key="7">
    <source>
        <dbReference type="ARBA" id="ARBA00022840"/>
    </source>
</evidence>
<dbReference type="PRINTS" id="PR00344">
    <property type="entry name" value="BCTRLSENSOR"/>
</dbReference>
<dbReference type="SUPFAM" id="SSF55874">
    <property type="entry name" value="ATPase domain of HSP90 chaperone/DNA topoisomerase II/histidine kinase"/>
    <property type="match status" value="1"/>
</dbReference>
<proteinExistence type="predicted"/>
<dbReference type="SMART" id="SM00387">
    <property type="entry name" value="HATPase_c"/>
    <property type="match status" value="1"/>
</dbReference>
<evidence type="ECO:0000256" key="5">
    <source>
        <dbReference type="ARBA" id="ARBA00022741"/>
    </source>
</evidence>
<evidence type="ECO:0000256" key="1">
    <source>
        <dbReference type="ARBA" id="ARBA00000085"/>
    </source>
</evidence>
<evidence type="ECO:0000313" key="13">
    <source>
        <dbReference type="Proteomes" id="UP000218172"/>
    </source>
</evidence>
<feature type="domain" description="Histidine kinase" evidence="10">
    <location>
        <begin position="183"/>
        <end position="406"/>
    </location>
</feature>
<dbReference type="EC" id="2.7.13.3" evidence="2"/>
<dbReference type="Gene3D" id="1.10.287.130">
    <property type="match status" value="1"/>
</dbReference>
<keyword evidence="7" id="KW-0067">ATP-binding</keyword>
<keyword evidence="6" id="KW-0418">Kinase</keyword>
<dbReference type="InterPro" id="IPR036890">
    <property type="entry name" value="HATPase_C_sf"/>
</dbReference>
<evidence type="ECO:0000313" key="12">
    <source>
        <dbReference type="EMBL" id="PCH61791.1"/>
    </source>
</evidence>
<dbReference type="CDD" id="cd00082">
    <property type="entry name" value="HisKA"/>
    <property type="match status" value="1"/>
</dbReference>
<dbReference type="InterPro" id="IPR013767">
    <property type="entry name" value="PAS_fold"/>
</dbReference>
<dbReference type="Gene3D" id="3.30.565.10">
    <property type="entry name" value="Histidine kinase-like ATPase, C-terminal domain"/>
    <property type="match status" value="1"/>
</dbReference>
<dbReference type="Pfam" id="PF02518">
    <property type="entry name" value="HATPase_c"/>
    <property type="match status" value="1"/>
</dbReference>